<dbReference type="Pfam" id="PF05112">
    <property type="entry name" value="Baculo_p47"/>
    <property type="match status" value="1"/>
</dbReference>
<dbReference type="EMBL" id="KX855660">
    <property type="protein sequence ID" value="AQQ80337.1"/>
    <property type="molecule type" value="Genomic_DNA"/>
</dbReference>
<dbReference type="GO" id="GO:0046782">
    <property type="term" value="P:regulation of viral transcription"/>
    <property type="evidence" value="ECO:0007669"/>
    <property type="project" value="InterPro"/>
</dbReference>
<proteinExistence type="predicted"/>
<dbReference type="InterPro" id="IPR007799">
    <property type="entry name" value="Baculo_p47"/>
</dbReference>
<protein>
    <submittedName>
        <fullName evidence="1">P47</fullName>
    </submittedName>
</protein>
<dbReference type="Proteomes" id="UP000203651">
    <property type="component" value="Segment"/>
</dbReference>
<organism evidence="1 2">
    <name type="scientific">Betabaculovirus altermyunipunctae</name>
    <dbReference type="NCBI Taxonomy" id="3051996"/>
    <lineage>
        <taxon>Viruses</taxon>
        <taxon>Viruses incertae sedis</taxon>
        <taxon>Naldaviricetes</taxon>
        <taxon>Lefavirales</taxon>
        <taxon>Baculoviridae</taxon>
        <taxon>Betabaculovirus</taxon>
    </lineage>
</organism>
<dbReference type="GeneID" id="39105901"/>
<dbReference type="KEGG" id="vg:39105901"/>
<keyword evidence="2" id="KW-1185">Reference proteome</keyword>
<dbReference type="RefSeq" id="YP_009345788.1">
    <property type="nucleotide sequence ID" value="NC_033780.2"/>
</dbReference>
<accession>A0A1S5YED4</accession>
<sequence>MFYSTRVVRSQYFPQCVKYLFPAIAGYMLYCDVGDDTGAYHKMSEVIKVKEGFVSVEVTYVRFDVDAPCTPADLETFVAYAPLRGIDTPKTRRLLLMLLKDRWFKGDTDRLKRMLRLDDYTQIVALAENCIWERGYEDYYTLGQQLSIRMTTNLIQSGLDFKHQIANNGEVVMDGSRGWSDPVFVKIFSSIKTVADITKRYKSNNAYVMLELDNANQNEIKDLLSRHFRVVEHDTLNVCLVHCGKSNRGSLAVLERLAPLIKDRRVNVVFVTDSETYVNSHRVFYIYNSMKFYYYCLHNRFVFDYKDYETMYLIFTIVCIEILNGGCLNSFTLEKSPLMNPLELNSRRVNALKRAAAQNKTFNNDMELKIDFIKGKRIKTGTNYCQRLVEIDVKNVPKNE</sequence>
<reference evidence="1 2" key="1">
    <citation type="journal article" date="2017" name="PLoS ONE">
        <title>The Complete Genome Sequence of a Second Distinct Betabaculovirus from the True Armyworm, Mythimna unipuncta.</title>
        <authorList>
            <person name="Harrison R.L."/>
            <person name="Rowley D.L."/>
            <person name="Mowery J."/>
            <person name="Bauchan G.R."/>
            <person name="Theilmann D.A."/>
            <person name="Rohrmann G.F."/>
            <person name="Erlandson M.A."/>
        </authorList>
    </citation>
    <scope>NUCLEOTIDE SEQUENCE [LARGE SCALE GENOMIC DNA]</scope>
    <source>
        <strain evidence="1">MyunGV#8</strain>
    </source>
</reference>
<evidence type="ECO:0000313" key="1">
    <source>
        <dbReference type="EMBL" id="AQQ80337.1"/>
    </source>
</evidence>
<evidence type="ECO:0000313" key="2">
    <source>
        <dbReference type="Proteomes" id="UP000203651"/>
    </source>
</evidence>
<name>A0A1S5YED4_9BBAC</name>